<organism evidence="1">
    <name type="scientific">Myoviridae sp. ctakU3</name>
    <dbReference type="NCBI Taxonomy" id="2825135"/>
    <lineage>
        <taxon>Viruses</taxon>
        <taxon>Duplodnaviria</taxon>
        <taxon>Heunggongvirae</taxon>
        <taxon>Uroviricota</taxon>
        <taxon>Caudoviricetes</taxon>
    </lineage>
</organism>
<sequence>MTNNAKWLRYFRLYVATDNDNKEALDLSDFRVKFRISQQLVGKPCTAEITVYNVAKSTVDRIHIDPNATYDPKNKLQVIIEAGYENDHGVIFRGDLWWKSTGRESETDTFMRLVCATGDHAHQYAVVNASIPKGATQNEVFGIIAKSMKDKGVKEIAHPDETMEGRLPRGKVLYMLSERAMNGICDTNGFYWGYGNDGIIAVPKAPTYDKDKDVIVLNAQTGLIGRPKITANGIELTCLLDPRLDFHSLIQIDNASIQREAYKTDVNQGVETINTSTNAMESADGLYRVLSREIRGDTRGTEWYCVLICEGVNASIKPMTPTVMSTMANS</sequence>
<name>A0A8S5P2Y5_9CAUD</name>
<proteinExistence type="predicted"/>
<dbReference type="Pfam" id="PF22759">
    <property type="entry name" value="E217_GP41"/>
    <property type="match status" value="1"/>
</dbReference>
<reference evidence="1" key="1">
    <citation type="journal article" date="2021" name="Proc. Natl. Acad. Sci. U.S.A.">
        <title>A Catalog of Tens of Thousands of Viruses from Human Metagenomes Reveals Hidden Associations with Chronic Diseases.</title>
        <authorList>
            <person name="Tisza M.J."/>
            <person name="Buck C.B."/>
        </authorList>
    </citation>
    <scope>NUCLEOTIDE SEQUENCE</scope>
    <source>
        <strain evidence="1">CtakU3</strain>
    </source>
</reference>
<evidence type="ECO:0000313" key="1">
    <source>
        <dbReference type="EMBL" id="DAE00604.1"/>
    </source>
</evidence>
<dbReference type="InterPro" id="IPR054496">
    <property type="entry name" value="E217_GP41"/>
</dbReference>
<protein>
    <submittedName>
        <fullName evidence="1">Tail protein</fullName>
    </submittedName>
</protein>
<accession>A0A8S5P2Y5</accession>
<dbReference type="EMBL" id="BK015306">
    <property type="protein sequence ID" value="DAE00604.1"/>
    <property type="molecule type" value="Genomic_DNA"/>
</dbReference>